<dbReference type="AlphaFoldDB" id="X0W3I9"/>
<comment type="caution">
    <text evidence="1">The sequence shown here is derived from an EMBL/GenBank/DDBJ whole genome shotgun (WGS) entry which is preliminary data.</text>
</comment>
<name>X0W3I9_9ZZZZ</name>
<dbReference type="InterPro" id="IPR011101">
    <property type="entry name" value="DUF5131"/>
</dbReference>
<feature type="non-terminal residue" evidence="1">
    <location>
        <position position="1"/>
    </location>
</feature>
<evidence type="ECO:0000313" key="1">
    <source>
        <dbReference type="EMBL" id="GAG25379.1"/>
    </source>
</evidence>
<dbReference type="EMBL" id="BARS01030745">
    <property type="protein sequence ID" value="GAG25379.1"/>
    <property type="molecule type" value="Genomic_DNA"/>
</dbReference>
<gene>
    <name evidence="1" type="ORF">S01H1_47927</name>
</gene>
<sequence>RIDNLRKTNANVKFISFEPLIGSVGKINLNGIHWVIVGGESGPGSRPMLEESVLEIKNQCEEYSVPFFFKQWGGVRKKNNGRTLLNKTWDEMPVNALS</sequence>
<proteinExistence type="predicted"/>
<accession>X0W3I9</accession>
<reference evidence="1" key="1">
    <citation type="journal article" date="2014" name="Front. Microbiol.">
        <title>High frequency of phylogenetically diverse reductive dehalogenase-homologous genes in deep subseafloor sedimentary metagenomes.</title>
        <authorList>
            <person name="Kawai M."/>
            <person name="Futagami T."/>
            <person name="Toyoda A."/>
            <person name="Takaki Y."/>
            <person name="Nishi S."/>
            <person name="Hori S."/>
            <person name="Arai W."/>
            <person name="Tsubouchi T."/>
            <person name="Morono Y."/>
            <person name="Uchiyama I."/>
            <person name="Ito T."/>
            <person name="Fujiyama A."/>
            <person name="Inagaki F."/>
            <person name="Takami H."/>
        </authorList>
    </citation>
    <scope>NUCLEOTIDE SEQUENCE</scope>
    <source>
        <strain evidence="1">Expedition CK06-06</strain>
    </source>
</reference>
<evidence type="ECO:0008006" key="2">
    <source>
        <dbReference type="Google" id="ProtNLM"/>
    </source>
</evidence>
<protein>
    <recommendedName>
        <fullName evidence="2">Phage protein Gp37/Gp68</fullName>
    </recommendedName>
</protein>
<dbReference type="Pfam" id="PF07505">
    <property type="entry name" value="DUF5131"/>
    <property type="match status" value="1"/>
</dbReference>
<organism evidence="1">
    <name type="scientific">marine sediment metagenome</name>
    <dbReference type="NCBI Taxonomy" id="412755"/>
    <lineage>
        <taxon>unclassified sequences</taxon>
        <taxon>metagenomes</taxon>
        <taxon>ecological metagenomes</taxon>
    </lineage>
</organism>